<sequence length="226" mass="24577">MRPSSFPLLATFPPFPAPRPSNSKRLPRSPLYQASTVLRYSTVSALPSTSFRSAILFSLHSSFSRPPALARTPAGLATRLCVHLRKFSRDPTPISPDQLDRCNIYQLPRFGYHVLAHRPQPTFLCIQRCGACSASRASPVAPGVRPARSLVSCARIASVTKCSSSSLSSMRAMSLLASIPPPQRSSKHGRPPCRGRTSEWHGRKPRDATASPLTPQRAIHSVGLMG</sequence>
<organism evidence="2 3">
    <name type="scientific">Trametes coccinea (strain BRFM310)</name>
    <name type="common">Pycnoporus coccineus</name>
    <dbReference type="NCBI Taxonomy" id="1353009"/>
    <lineage>
        <taxon>Eukaryota</taxon>
        <taxon>Fungi</taxon>
        <taxon>Dikarya</taxon>
        <taxon>Basidiomycota</taxon>
        <taxon>Agaricomycotina</taxon>
        <taxon>Agaricomycetes</taxon>
        <taxon>Polyporales</taxon>
        <taxon>Polyporaceae</taxon>
        <taxon>Trametes</taxon>
    </lineage>
</organism>
<feature type="region of interest" description="Disordered" evidence="1">
    <location>
        <begin position="178"/>
        <end position="214"/>
    </location>
</feature>
<reference evidence="2 3" key="1">
    <citation type="journal article" date="2015" name="Biotechnol. Biofuels">
        <title>Enhanced degradation of softwood versus hardwood by the white-rot fungus Pycnoporus coccineus.</title>
        <authorList>
            <person name="Couturier M."/>
            <person name="Navarro D."/>
            <person name="Chevret D."/>
            <person name="Henrissat B."/>
            <person name="Piumi F."/>
            <person name="Ruiz-Duenas F.J."/>
            <person name="Martinez A.T."/>
            <person name="Grigoriev I.V."/>
            <person name="Riley R."/>
            <person name="Lipzen A."/>
            <person name="Berrin J.G."/>
            <person name="Master E.R."/>
            <person name="Rosso M.N."/>
        </authorList>
    </citation>
    <scope>NUCLEOTIDE SEQUENCE [LARGE SCALE GENOMIC DNA]</scope>
    <source>
        <strain evidence="2 3">BRFM310</strain>
    </source>
</reference>
<evidence type="ECO:0000313" key="2">
    <source>
        <dbReference type="EMBL" id="OSD03415.1"/>
    </source>
</evidence>
<gene>
    <name evidence="2" type="ORF">PYCCODRAFT_214142</name>
</gene>
<dbReference type="EMBL" id="KZ084100">
    <property type="protein sequence ID" value="OSD03415.1"/>
    <property type="molecule type" value="Genomic_DNA"/>
</dbReference>
<evidence type="ECO:0000256" key="1">
    <source>
        <dbReference type="SAM" id="MobiDB-lite"/>
    </source>
</evidence>
<evidence type="ECO:0000313" key="3">
    <source>
        <dbReference type="Proteomes" id="UP000193067"/>
    </source>
</evidence>
<accession>A0A1Y2IQM5</accession>
<protein>
    <submittedName>
        <fullName evidence="2">Uncharacterized protein</fullName>
    </submittedName>
</protein>
<dbReference type="AlphaFoldDB" id="A0A1Y2IQM5"/>
<proteinExistence type="predicted"/>
<name>A0A1Y2IQM5_TRAC3</name>
<keyword evidence="3" id="KW-1185">Reference proteome</keyword>
<dbReference type="Proteomes" id="UP000193067">
    <property type="component" value="Unassembled WGS sequence"/>
</dbReference>
<feature type="compositionally biased region" description="Basic and acidic residues" evidence="1">
    <location>
        <begin position="196"/>
        <end position="207"/>
    </location>
</feature>